<dbReference type="Proteomes" id="UP000526734">
    <property type="component" value="Unassembled WGS sequence"/>
</dbReference>
<dbReference type="EMBL" id="JACGZW010000002">
    <property type="protein sequence ID" value="MBB1152478.1"/>
    <property type="molecule type" value="Genomic_DNA"/>
</dbReference>
<feature type="compositionally biased region" description="Basic and acidic residues" evidence="1">
    <location>
        <begin position="49"/>
        <end position="71"/>
    </location>
</feature>
<feature type="region of interest" description="Disordered" evidence="1">
    <location>
        <begin position="47"/>
        <end position="71"/>
    </location>
</feature>
<organism evidence="2 3">
    <name type="scientific">Amycolatopsis dendrobii</name>
    <dbReference type="NCBI Taxonomy" id="2760662"/>
    <lineage>
        <taxon>Bacteria</taxon>
        <taxon>Bacillati</taxon>
        <taxon>Actinomycetota</taxon>
        <taxon>Actinomycetes</taxon>
        <taxon>Pseudonocardiales</taxon>
        <taxon>Pseudonocardiaceae</taxon>
        <taxon>Amycolatopsis</taxon>
    </lineage>
</organism>
<dbReference type="RefSeq" id="WP_182889691.1">
    <property type="nucleotide sequence ID" value="NZ_JACGZW010000002.1"/>
</dbReference>
<sequence length="71" mass="7541">MPNVNDRNPRPEQGPDESLTNAAAQLRRAIDAGTAPPKAAAESAALLDKLIEQAEPPVERAEKHSSQEAAE</sequence>
<dbReference type="AlphaFoldDB" id="A0A7W3VSN0"/>
<keyword evidence="3" id="KW-1185">Reference proteome</keyword>
<gene>
    <name evidence="2" type="ORF">H4281_05005</name>
</gene>
<evidence type="ECO:0000313" key="3">
    <source>
        <dbReference type="Proteomes" id="UP000526734"/>
    </source>
</evidence>
<reference evidence="2 3" key="1">
    <citation type="submission" date="2020-08" db="EMBL/GenBank/DDBJ databases">
        <title>Amycolatopsis sp. nov. DR6-1 isolated from Dendrobium heterocarpum.</title>
        <authorList>
            <person name="Tedsree N."/>
            <person name="Kuncharoen N."/>
            <person name="Likhitwitayawuid K."/>
            <person name="Tanasupawat S."/>
        </authorList>
    </citation>
    <scope>NUCLEOTIDE SEQUENCE [LARGE SCALE GENOMIC DNA]</scope>
    <source>
        <strain evidence="2 3">DR6-1</strain>
    </source>
</reference>
<evidence type="ECO:0000313" key="2">
    <source>
        <dbReference type="EMBL" id="MBB1152478.1"/>
    </source>
</evidence>
<protein>
    <submittedName>
        <fullName evidence="2">Uncharacterized protein</fullName>
    </submittedName>
</protein>
<proteinExistence type="predicted"/>
<accession>A0A7W3VSN0</accession>
<comment type="caution">
    <text evidence="2">The sequence shown here is derived from an EMBL/GenBank/DDBJ whole genome shotgun (WGS) entry which is preliminary data.</text>
</comment>
<evidence type="ECO:0000256" key="1">
    <source>
        <dbReference type="SAM" id="MobiDB-lite"/>
    </source>
</evidence>
<name>A0A7W3VSN0_9PSEU</name>